<name>A0A7W7RJZ1_9ACTN</name>
<dbReference type="Proteomes" id="UP000523007">
    <property type="component" value="Unassembled WGS sequence"/>
</dbReference>
<evidence type="ECO:0000313" key="3">
    <source>
        <dbReference type="Proteomes" id="UP000523007"/>
    </source>
</evidence>
<gene>
    <name evidence="2" type="ORF">F4561_004175</name>
</gene>
<keyword evidence="3" id="KW-1185">Reference proteome</keyword>
<sequence length="56" mass="6554">MPTAPSPCRGIPPPRWPTMRPPHRHKEERTVQDIAREGWDRTWIGRTLRENGCDHA</sequence>
<evidence type="ECO:0000256" key="1">
    <source>
        <dbReference type="SAM" id="MobiDB-lite"/>
    </source>
</evidence>
<evidence type="ECO:0000313" key="2">
    <source>
        <dbReference type="EMBL" id="MBB4933355.1"/>
    </source>
</evidence>
<proteinExistence type="predicted"/>
<protein>
    <submittedName>
        <fullName evidence="2">Uncharacterized protein</fullName>
    </submittedName>
</protein>
<comment type="caution">
    <text evidence="2">The sequence shown here is derived from an EMBL/GenBank/DDBJ whole genome shotgun (WGS) entry which is preliminary data.</text>
</comment>
<feature type="compositionally biased region" description="Pro residues" evidence="1">
    <location>
        <begin position="10"/>
        <end position="20"/>
    </location>
</feature>
<dbReference type="AlphaFoldDB" id="A0A7W7RJZ1"/>
<organism evidence="2 3">
    <name type="scientific">Lipingzhangella halophila</name>
    <dbReference type="NCBI Taxonomy" id="1783352"/>
    <lineage>
        <taxon>Bacteria</taxon>
        <taxon>Bacillati</taxon>
        <taxon>Actinomycetota</taxon>
        <taxon>Actinomycetes</taxon>
        <taxon>Streptosporangiales</taxon>
        <taxon>Nocardiopsidaceae</taxon>
        <taxon>Lipingzhangella</taxon>
    </lineage>
</organism>
<reference evidence="2 3" key="1">
    <citation type="submission" date="2020-08" db="EMBL/GenBank/DDBJ databases">
        <title>Sequencing the genomes of 1000 actinobacteria strains.</title>
        <authorList>
            <person name="Klenk H.-P."/>
        </authorList>
    </citation>
    <scope>NUCLEOTIDE SEQUENCE [LARGE SCALE GENOMIC DNA]</scope>
    <source>
        <strain evidence="2 3">DSM 102030</strain>
    </source>
</reference>
<dbReference type="EMBL" id="JACHJT010000001">
    <property type="protein sequence ID" value="MBB4933355.1"/>
    <property type="molecule type" value="Genomic_DNA"/>
</dbReference>
<feature type="region of interest" description="Disordered" evidence="1">
    <location>
        <begin position="1"/>
        <end position="31"/>
    </location>
</feature>
<accession>A0A7W7RJZ1</accession>